<keyword evidence="1 6" id="KW-0597">Phosphoprotein</keyword>
<dbReference type="AlphaFoldDB" id="A0A857FSV2"/>
<dbReference type="Proteomes" id="UP000464674">
    <property type="component" value="Plasmid pA"/>
</dbReference>
<dbReference type="Pfam" id="PF00072">
    <property type="entry name" value="Response_reg"/>
    <property type="match status" value="1"/>
</dbReference>
<reference evidence="9 10" key="1">
    <citation type="journal article" date="2020" name="Carbohydr. Polym.">
        <title>Characterization and optimization of production of bacterial cellulose from strain CGMCC 17276 based on whole-genome analysis.</title>
        <authorList>
            <person name="Lu T."/>
            <person name="Gao H."/>
            <person name="Liao B."/>
            <person name="Wu J."/>
            <person name="Zhang W."/>
            <person name="Huang J."/>
            <person name="Liu M."/>
            <person name="Huang J."/>
            <person name="Chang Z."/>
            <person name="Jin M."/>
            <person name="Yi Z."/>
            <person name="Jiang D."/>
        </authorList>
    </citation>
    <scope>NUCLEOTIDE SEQUENCE [LARGE SCALE GENOMIC DNA]</scope>
    <source>
        <strain evidence="9 10">CGMCC 17276</strain>
        <plasmid evidence="10">pa</plasmid>
    </source>
</reference>
<dbReference type="FunFam" id="3.40.50.2300:FF:000018">
    <property type="entry name" value="DNA-binding transcriptional regulator NtrC"/>
    <property type="match status" value="1"/>
</dbReference>
<keyword evidence="4" id="KW-0238">DNA-binding</keyword>
<evidence type="ECO:0000256" key="4">
    <source>
        <dbReference type="ARBA" id="ARBA00023125"/>
    </source>
</evidence>
<feature type="domain" description="Response regulatory" evidence="8">
    <location>
        <begin position="8"/>
        <end position="122"/>
    </location>
</feature>
<evidence type="ECO:0000256" key="2">
    <source>
        <dbReference type="ARBA" id="ARBA00023012"/>
    </source>
</evidence>
<dbReference type="PANTHER" id="PTHR44688:SF16">
    <property type="entry name" value="DNA-BINDING TRANSCRIPTIONAL ACTIVATOR DEVR_DOSR"/>
    <property type="match status" value="1"/>
</dbReference>
<evidence type="ECO:0000313" key="9">
    <source>
        <dbReference type="EMBL" id="QHC37481.1"/>
    </source>
</evidence>
<sequence length="216" mass="23602">MPEEANGHVLVIDDDADIRASLDSLFRSADLRVTTFGDPSEFLESQLPPSPCCLVLDVRLRATDGLDFQKYLMESGANIPVIIITGHGDIPMTVKGMKAGAIDFLAKPFTEEAMLRAVSDALSASLRYAGEQKKLSETKLLYTSLSPREKEIMALVASGLMNKQIAGDLGLSLITVKIHRANVMKKMAAQSLADLVRLADLLDVRDHAITRYSTRK</sequence>
<keyword evidence="9" id="KW-0614">Plasmid</keyword>
<evidence type="ECO:0000256" key="5">
    <source>
        <dbReference type="ARBA" id="ARBA00023163"/>
    </source>
</evidence>
<dbReference type="PROSITE" id="PS00622">
    <property type="entry name" value="HTH_LUXR_1"/>
    <property type="match status" value="1"/>
</dbReference>
<dbReference type="Pfam" id="PF00196">
    <property type="entry name" value="GerE"/>
    <property type="match status" value="1"/>
</dbReference>
<organism evidence="9 10">
    <name type="scientific">Komagataeibacter xylinus</name>
    <name type="common">Gluconacetobacter xylinus</name>
    <dbReference type="NCBI Taxonomy" id="28448"/>
    <lineage>
        <taxon>Bacteria</taxon>
        <taxon>Pseudomonadati</taxon>
        <taxon>Pseudomonadota</taxon>
        <taxon>Alphaproteobacteria</taxon>
        <taxon>Acetobacterales</taxon>
        <taxon>Acetobacteraceae</taxon>
        <taxon>Komagataeibacter</taxon>
    </lineage>
</organism>
<keyword evidence="5" id="KW-0804">Transcription</keyword>
<accession>A0A857FSV2</accession>
<geneLocation type="plasmid" evidence="10">
    <name>pa</name>
</geneLocation>
<keyword evidence="2" id="KW-0902">Two-component regulatory system</keyword>
<dbReference type="InterPro" id="IPR001789">
    <property type="entry name" value="Sig_transdc_resp-reg_receiver"/>
</dbReference>
<gene>
    <name evidence="9" type="ORF">FMA36_17830</name>
</gene>
<dbReference type="GO" id="GO:0000160">
    <property type="term" value="P:phosphorelay signal transduction system"/>
    <property type="evidence" value="ECO:0007669"/>
    <property type="project" value="UniProtKB-KW"/>
</dbReference>
<dbReference type="SUPFAM" id="SSF52172">
    <property type="entry name" value="CheY-like"/>
    <property type="match status" value="1"/>
</dbReference>
<evidence type="ECO:0000256" key="1">
    <source>
        <dbReference type="ARBA" id="ARBA00022553"/>
    </source>
</evidence>
<dbReference type="InterPro" id="IPR000792">
    <property type="entry name" value="Tscrpt_reg_LuxR_C"/>
</dbReference>
<dbReference type="PANTHER" id="PTHR44688">
    <property type="entry name" value="DNA-BINDING TRANSCRIPTIONAL ACTIVATOR DEVR_DOSR"/>
    <property type="match status" value="1"/>
</dbReference>
<dbReference type="Gene3D" id="1.10.10.10">
    <property type="entry name" value="Winged helix-like DNA-binding domain superfamily/Winged helix DNA-binding domain"/>
    <property type="match status" value="1"/>
</dbReference>
<protein>
    <submittedName>
        <fullName evidence="9">Response regulator transcription factor</fullName>
    </submittedName>
</protein>
<dbReference type="Gene3D" id="3.40.50.2300">
    <property type="match status" value="1"/>
</dbReference>
<dbReference type="SMART" id="SM00448">
    <property type="entry name" value="REC"/>
    <property type="match status" value="1"/>
</dbReference>
<dbReference type="InterPro" id="IPR011006">
    <property type="entry name" value="CheY-like_superfamily"/>
</dbReference>
<evidence type="ECO:0000313" key="10">
    <source>
        <dbReference type="Proteomes" id="UP000464674"/>
    </source>
</evidence>
<dbReference type="PRINTS" id="PR00038">
    <property type="entry name" value="HTHLUXR"/>
</dbReference>
<feature type="domain" description="HTH luxR-type" evidence="7">
    <location>
        <begin position="138"/>
        <end position="203"/>
    </location>
</feature>
<feature type="modified residue" description="4-aspartylphosphate" evidence="6">
    <location>
        <position position="57"/>
    </location>
</feature>
<proteinExistence type="predicted"/>
<dbReference type="GO" id="GO:0006355">
    <property type="term" value="P:regulation of DNA-templated transcription"/>
    <property type="evidence" value="ECO:0007669"/>
    <property type="project" value="InterPro"/>
</dbReference>
<keyword evidence="3" id="KW-0805">Transcription regulation</keyword>
<dbReference type="OrthoDB" id="9782655at2"/>
<evidence type="ECO:0000256" key="6">
    <source>
        <dbReference type="PROSITE-ProRule" id="PRU00169"/>
    </source>
</evidence>
<dbReference type="SMART" id="SM00421">
    <property type="entry name" value="HTH_LUXR"/>
    <property type="match status" value="1"/>
</dbReference>
<dbReference type="PROSITE" id="PS50043">
    <property type="entry name" value="HTH_LUXR_2"/>
    <property type="match status" value="1"/>
</dbReference>
<evidence type="ECO:0000256" key="3">
    <source>
        <dbReference type="ARBA" id="ARBA00023015"/>
    </source>
</evidence>
<dbReference type="GO" id="GO:0003677">
    <property type="term" value="F:DNA binding"/>
    <property type="evidence" value="ECO:0007669"/>
    <property type="project" value="UniProtKB-KW"/>
</dbReference>
<name>A0A857FSV2_KOMXY</name>
<dbReference type="CDD" id="cd06170">
    <property type="entry name" value="LuxR_C_like"/>
    <property type="match status" value="1"/>
</dbReference>
<evidence type="ECO:0000259" key="8">
    <source>
        <dbReference type="PROSITE" id="PS50110"/>
    </source>
</evidence>
<dbReference type="EMBL" id="CP041349">
    <property type="protein sequence ID" value="QHC37481.1"/>
    <property type="molecule type" value="Genomic_DNA"/>
</dbReference>
<evidence type="ECO:0000259" key="7">
    <source>
        <dbReference type="PROSITE" id="PS50043"/>
    </source>
</evidence>
<dbReference type="InterPro" id="IPR036388">
    <property type="entry name" value="WH-like_DNA-bd_sf"/>
</dbReference>
<dbReference type="PROSITE" id="PS50110">
    <property type="entry name" value="RESPONSE_REGULATORY"/>
    <property type="match status" value="1"/>
</dbReference>